<dbReference type="GO" id="GO:0008483">
    <property type="term" value="F:transaminase activity"/>
    <property type="evidence" value="ECO:0007669"/>
    <property type="project" value="InterPro"/>
</dbReference>
<gene>
    <name evidence="4" type="ORF">SAMN02745724_01089</name>
</gene>
<keyword evidence="5" id="KW-1185">Reference proteome</keyword>
<dbReference type="Gene3D" id="3.90.1150.10">
    <property type="entry name" value="Aspartate Aminotransferase, domain 1"/>
    <property type="match status" value="1"/>
</dbReference>
<proteinExistence type="inferred from homology"/>
<dbReference type="Proteomes" id="UP000198862">
    <property type="component" value="Unassembled WGS sequence"/>
</dbReference>
<dbReference type="CDD" id="cd00610">
    <property type="entry name" value="OAT_like"/>
    <property type="match status" value="1"/>
</dbReference>
<dbReference type="InterPro" id="IPR015421">
    <property type="entry name" value="PyrdxlP-dep_Trfase_major"/>
</dbReference>
<name>A0A1I1H032_9GAMM</name>
<comment type="similarity">
    <text evidence="3">Belongs to the class-III pyridoxal-phosphate-dependent aminotransferase family.</text>
</comment>
<evidence type="ECO:0000313" key="4">
    <source>
        <dbReference type="EMBL" id="SFC17141.1"/>
    </source>
</evidence>
<comment type="cofactor">
    <cofactor evidence="1">
        <name>pyridoxal 5'-phosphate</name>
        <dbReference type="ChEBI" id="CHEBI:597326"/>
    </cofactor>
</comment>
<evidence type="ECO:0000256" key="2">
    <source>
        <dbReference type="ARBA" id="ARBA00022898"/>
    </source>
</evidence>
<dbReference type="EMBL" id="FOLO01000005">
    <property type="protein sequence ID" value="SFC17141.1"/>
    <property type="molecule type" value="Genomic_DNA"/>
</dbReference>
<dbReference type="AlphaFoldDB" id="A0A1I1H032"/>
<dbReference type="InterPro" id="IPR015424">
    <property type="entry name" value="PyrdxlP-dep_Trfase"/>
</dbReference>
<organism evidence="4 5">
    <name type="scientific">Pseudoalteromonas denitrificans DSM 6059</name>
    <dbReference type="NCBI Taxonomy" id="1123010"/>
    <lineage>
        <taxon>Bacteria</taxon>
        <taxon>Pseudomonadati</taxon>
        <taxon>Pseudomonadota</taxon>
        <taxon>Gammaproteobacteria</taxon>
        <taxon>Alteromonadales</taxon>
        <taxon>Pseudoalteromonadaceae</taxon>
        <taxon>Pseudoalteromonas</taxon>
    </lineage>
</organism>
<protein>
    <submittedName>
        <fullName evidence="4">Glutamate-1-semialdehyde 2,1-aminomutase</fullName>
    </submittedName>
</protein>
<keyword evidence="2 3" id="KW-0663">Pyridoxal phosphate</keyword>
<dbReference type="Gene3D" id="3.40.640.10">
    <property type="entry name" value="Type I PLP-dependent aspartate aminotransferase-like (Major domain)"/>
    <property type="match status" value="1"/>
</dbReference>
<sequence>MIDHLAEPIIEISNKPQNSQINKSAALFERAKKVLPGGISRNTIFKLPHPDYVEKGEGCIVTDINGKQYIDFANNMASLIHGHAHPIVTKAIVEQVQKGTAFTMASEVEVQYAELLCSRVPGFEKIRFVNSGTEAVMAMIKSARAFTGKAKIAKVEGAYHGAYDYAEVSQTANPNNWGQEDKPNSVPVAYGTPEKALDDVIIIPYNDIPKALEILDKHTGDIAAILLDPVSHRVGMVPANDDFVEALYEWTRKQKALLLFDEVITFRVGFSGAQQRYKVSPDLTAMGKMIGGGFPVGAFAGRSDVMSVLDPTQPKVLLPHSGTFSANPVTMVAGLTAMKLFDHNAVEKINALGDFAREKIRLSIKKVGIKACVTGAGSMLRVHLKAKVPTNYRDAFMSAQENAALKILLAHSTENGIMLINTCSAMLSTVMTEKEILILCNVLESGFIKVLKQIPSLKS</sequence>
<dbReference type="OrthoDB" id="9801052at2"/>
<dbReference type="Pfam" id="PF00202">
    <property type="entry name" value="Aminotran_3"/>
    <property type="match status" value="1"/>
</dbReference>
<dbReference type="GO" id="GO:0030170">
    <property type="term" value="F:pyridoxal phosphate binding"/>
    <property type="evidence" value="ECO:0007669"/>
    <property type="project" value="InterPro"/>
</dbReference>
<accession>A0A1I1H032</accession>
<dbReference type="RefSeq" id="WP_091981191.1">
    <property type="nucleotide sequence ID" value="NZ_FOLO01000005.1"/>
</dbReference>
<dbReference type="PANTHER" id="PTHR43713">
    <property type="entry name" value="GLUTAMATE-1-SEMIALDEHYDE 2,1-AMINOMUTASE"/>
    <property type="match status" value="1"/>
</dbReference>
<evidence type="ECO:0000256" key="3">
    <source>
        <dbReference type="RuleBase" id="RU003560"/>
    </source>
</evidence>
<dbReference type="InterPro" id="IPR015422">
    <property type="entry name" value="PyrdxlP-dep_Trfase_small"/>
</dbReference>
<dbReference type="SUPFAM" id="SSF53383">
    <property type="entry name" value="PLP-dependent transferases"/>
    <property type="match status" value="1"/>
</dbReference>
<dbReference type="InterPro" id="IPR005814">
    <property type="entry name" value="Aminotrans_3"/>
</dbReference>
<evidence type="ECO:0000313" key="5">
    <source>
        <dbReference type="Proteomes" id="UP000198862"/>
    </source>
</evidence>
<evidence type="ECO:0000256" key="1">
    <source>
        <dbReference type="ARBA" id="ARBA00001933"/>
    </source>
</evidence>
<dbReference type="PANTHER" id="PTHR43713:SF3">
    <property type="entry name" value="GLUTAMATE-1-SEMIALDEHYDE 2,1-AMINOMUTASE 1, CHLOROPLASTIC-RELATED"/>
    <property type="match status" value="1"/>
</dbReference>
<dbReference type="STRING" id="1123010.SAMN02745724_01089"/>
<reference evidence="4 5" key="1">
    <citation type="submission" date="2016-10" db="EMBL/GenBank/DDBJ databases">
        <authorList>
            <person name="de Groot N.N."/>
        </authorList>
    </citation>
    <scope>NUCLEOTIDE SEQUENCE [LARGE SCALE GENOMIC DNA]</scope>
    <source>
        <strain evidence="4 5">DSM 6059</strain>
    </source>
</reference>